<protein>
    <submittedName>
        <fullName evidence="1">Os03g0691050 protein</fullName>
    </submittedName>
</protein>
<dbReference type="InParanoid" id="A0A0P0W1J5"/>
<organism evidence="1 2">
    <name type="scientific">Oryza sativa subsp. japonica</name>
    <name type="common">Rice</name>
    <dbReference type="NCBI Taxonomy" id="39947"/>
    <lineage>
        <taxon>Eukaryota</taxon>
        <taxon>Viridiplantae</taxon>
        <taxon>Streptophyta</taxon>
        <taxon>Embryophyta</taxon>
        <taxon>Tracheophyta</taxon>
        <taxon>Spermatophyta</taxon>
        <taxon>Magnoliopsida</taxon>
        <taxon>Liliopsida</taxon>
        <taxon>Poales</taxon>
        <taxon>Poaceae</taxon>
        <taxon>BOP clade</taxon>
        <taxon>Oryzoideae</taxon>
        <taxon>Oryzeae</taxon>
        <taxon>Oryzinae</taxon>
        <taxon>Oryza</taxon>
        <taxon>Oryza sativa</taxon>
    </lineage>
</organism>
<reference evidence="1 2" key="3">
    <citation type="journal article" date="2013" name="Rice">
        <title>Improvement of the Oryza sativa Nipponbare reference genome using next generation sequence and optical map data.</title>
        <authorList>
            <person name="Kawahara Y."/>
            <person name="de la Bastide M."/>
            <person name="Hamilton J.P."/>
            <person name="Kanamori H."/>
            <person name="McCombie W.R."/>
            <person name="Ouyang S."/>
            <person name="Schwartz D.C."/>
            <person name="Tanaka T."/>
            <person name="Wu J."/>
            <person name="Zhou S."/>
            <person name="Childs K.L."/>
            <person name="Davidson R.M."/>
            <person name="Lin H."/>
            <person name="Quesada-Ocampo L."/>
            <person name="Vaillancourt B."/>
            <person name="Sakai H."/>
            <person name="Lee S.S."/>
            <person name="Kim J."/>
            <person name="Numa H."/>
            <person name="Itoh T."/>
            <person name="Buell C.R."/>
            <person name="Matsumoto T."/>
        </authorList>
    </citation>
    <scope>NUCLEOTIDE SEQUENCE [LARGE SCALE GENOMIC DNA]</scope>
    <source>
        <strain evidence="2">cv. Nipponbare</strain>
    </source>
</reference>
<reference evidence="1 2" key="2">
    <citation type="journal article" date="2013" name="Plant Cell Physiol.">
        <title>Rice Annotation Project Database (RAP-DB): an integrative and interactive database for rice genomics.</title>
        <authorList>
            <person name="Sakai H."/>
            <person name="Lee S.S."/>
            <person name="Tanaka T."/>
            <person name="Numa H."/>
            <person name="Kim J."/>
            <person name="Kawahara Y."/>
            <person name="Wakimoto H."/>
            <person name="Yang C.C."/>
            <person name="Iwamoto M."/>
            <person name="Abe T."/>
            <person name="Yamada Y."/>
            <person name="Muto A."/>
            <person name="Inokuchi H."/>
            <person name="Ikemura T."/>
            <person name="Matsumoto T."/>
            <person name="Sasaki T."/>
            <person name="Itoh T."/>
        </authorList>
    </citation>
    <scope>NUCLEOTIDE SEQUENCE [LARGE SCALE GENOMIC DNA]</scope>
    <source>
        <strain evidence="2">cv. Nipponbare</strain>
    </source>
</reference>
<evidence type="ECO:0000313" key="2">
    <source>
        <dbReference type="Proteomes" id="UP000059680"/>
    </source>
</evidence>
<evidence type="ECO:0000313" key="1">
    <source>
        <dbReference type="EMBL" id="BAS85843.1"/>
    </source>
</evidence>
<keyword evidence="2" id="KW-1185">Reference proteome</keyword>
<dbReference type="AlphaFoldDB" id="A0A0P0W1J5"/>
<dbReference type="Proteomes" id="UP000059680">
    <property type="component" value="Chromosome 3"/>
</dbReference>
<reference evidence="2" key="1">
    <citation type="journal article" date="2005" name="Nature">
        <title>The map-based sequence of the rice genome.</title>
        <authorList>
            <consortium name="International rice genome sequencing project (IRGSP)"/>
            <person name="Matsumoto T."/>
            <person name="Wu J."/>
            <person name="Kanamori H."/>
            <person name="Katayose Y."/>
            <person name="Fujisawa M."/>
            <person name="Namiki N."/>
            <person name="Mizuno H."/>
            <person name="Yamamoto K."/>
            <person name="Antonio B.A."/>
            <person name="Baba T."/>
            <person name="Sakata K."/>
            <person name="Nagamura Y."/>
            <person name="Aoki H."/>
            <person name="Arikawa K."/>
            <person name="Arita K."/>
            <person name="Bito T."/>
            <person name="Chiden Y."/>
            <person name="Fujitsuka N."/>
            <person name="Fukunaka R."/>
            <person name="Hamada M."/>
            <person name="Harada C."/>
            <person name="Hayashi A."/>
            <person name="Hijishita S."/>
            <person name="Honda M."/>
            <person name="Hosokawa S."/>
            <person name="Ichikawa Y."/>
            <person name="Idonuma A."/>
            <person name="Iijima M."/>
            <person name="Ikeda M."/>
            <person name="Ikeno M."/>
            <person name="Ito K."/>
            <person name="Ito S."/>
            <person name="Ito T."/>
            <person name="Ito Y."/>
            <person name="Ito Y."/>
            <person name="Iwabuchi A."/>
            <person name="Kamiya K."/>
            <person name="Karasawa W."/>
            <person name="Kurita K."/>
            <person name="Katagiri S."/>
            <person name="Kikuta A."/>
            <person name="Kobayashi H."/>
            <person name="Kobayashi N."/>
            <person name="Machita K."/>
            <person name="Maehara T."/>
            <person name="Masukawa M."/>
            <person name="Mizubayashi T."/>
            <person name="Mukai Y."/>
            <person name="Nagasaki H."/>
            <person name="Nagata Y."/>
            <person name="Naito S."/>
            <person name="Nakashima M."/>
            <person name="Nakama Y."/>
            <person name="Nakamichi Y."/>
            <person name="Nakamura M."/>
            <person name="Meguro A."/>
            <person name="Negishi M."/>
            <person name="Ohta I."/>
            <person name="Ohta T."/>
            <person name="Okamoto M."/>
            <person name="Ono N."/>
            <person name="Saji S."/>
            <person name="Sakaguchi M."/>
            <person name="Sakai K."/>
            <person name="Shibata M."/>
            <person name="Shimokawa T."/>
            <person name="Song J."/>
            <person name="Takazaki Y."/>
            <person name="Terasawa K."/>
            <person name="Tsugane M."/>
            <person name="Tsuji K."/>
            <person name="Ueda S."/>
            <person name="Waki K."/>
            <person name="Yamagata H."/>
            <person name="Yamamoto M."/>
            <person name="Yamamoto S."/>
            <person name="Yamane H."/>
            <person name="Yoshiki S."/>
            <person name="Yoshihara R."/>
            <person name="Yukawa K."/>
            <person name="Zhong H."/>
            <person name="Yano M."/>
            <person name="Yuan Q."/>
            <person name="Ouyang S."/>
            <person name="Liu J."/>
            <person name="Jones K.M."/>
            <person name="Gansberger K."/>
            <person name="Moffat K."/>
            <person name="Hill J."/>
            <person name="Bera J."/>
            <person name="Fadrosh D."/>
            <person name="Jin S."/>
            <person name="Johri S."/>
            <person name="Kim M."/>
            <person name="Overton L."/>
            <person name="Reardon M."/>
            <person name="Tsitrin T."/>
            <person name="Vuong H."/>
            <person name="Weaver B."/>
            <person name="Ciecko A."/>
            <person name="Tallon L."/>
            <person name="Jackson J."/>
            <person name="Pai G."/>
            <person name="Aken S.V."/>
            <person name="Utterback T."/>
            <person name="Reidmuller S."/>
            <person name="Feldblyum T."/>
            <person name="Hsiao J."/>
            <person name="Zismann V."/>
            <person name="Iobst S."/>
            <person name="de Vazeille A.R."/>
            <person name="Buell C.R."/>
            <person name="Ying K."/>
            <person name="Li Y."/>
            <person name="Lu T."/>
            <person name="Huang Y."/>
            <person name="Zhao Q."/>
            <person name="Feng Q."/>
            <person name="Zhang L."/>
            <person name="Zhu J."/>
            <person name="Weng Q."/>
            <person name="Mu J."/>
            <person name="Lu Y."/>
            <person name="Fan D."/>
            <person name="Liu Y."/>
            <person name="Guan J."/>
            <person name="Zhang Y."/>
            <person name="Yu S."/>
            <person name="Liu X."/>
            <person name="Zhang Y."/>
            <person name="Hong G."/>
            <person name="Han B."/>
            <person name="Choisne N."/>
            <person name="Demange N."/>
            <person name="Orjeda G."/>
            <person name="Samain S."/>
            <person name="Cattolico L."/>
            <person name="Pelletier E."/>
            <person name="Couloux A."/>
            <person name="Segurens B."/>
            <person name="Wincker P."/>
            <person name="D'Hont A."/>
            <person name="Scarpelli C."/>
            <person name="Weissenbach J."/>
            <person name="Salanoubat M."/>
            <person name="Quetier F."/>
            <person name="Yu Y."/>
            <person name="Kim H.R."/>
            <person name="Rambo T."/>
            <person name="Currie J."/>
            <person name="Collura K."/>
            <person name="Luo M."/>
            <person name="Yang T."/>
            <person name="Ammiraju J.S.S."/>
            <person name="Engler F."/>
            <person name="Soderlund C."/>
            <person name="Wing R.A."/>
            <person name="Palmer L.E."/>
            <person name="de la Bastide M."/>
            <person name="Spiegel L."/>
            <person name="Nascimento L."/>
            <person name="Zutavern T."/>
            <person name="O'Shaughnessy A."/>
            <person name="Dike S."/>
            <person name="Dedhia N."/>
            <person name="Preston R."/>
            <person name="Balija V."/>
            <person name="McCombie W.R."/>
            <person name="Chow T."/>
            <person name="Chen H."/>
            <person name="Chung M."/>
            <person name="Chen C."/>
            <person name="Shaw J."/>
            <person name="Wu H."/>
            <person name="Hsiao K."/>
            <person name="Chao Y."/>
            <person name="Chu M."/>
            <person name="Cheng C."/>
            <person name="Hour A."/>
            <person name="Lee P."/>
            <person name="Lin S."/>
            <person name="Lin Y."/>
            <person name="Liou J."/>
            <person name="Liu S."/>
            <person name="Hsing Y."/>
            <person name="Raghuvanshi S."/>
            <person name="Mohanty A."/>
            <person name="Bharti A.K."/>
            <person name="Gaur A."/>
            <person name="Gupta V."/>
            <person name="Kumar D."/>
            <person name="Ravi V."/>
            <person name="Vij S."/>
            <person name="Kapur A."/>
            <person name="Khurana P."/>
            <person name="Khurana P."/>
            <person name="Khurana J.P."/>
            <person name="Tyagi A.K."/>
            <person name="Gaikwad K."/>
            <person name="Singh A."/>
            <person name="Dalal V."/>
            <person name="Srivastava S."/>
            <person name="Dixit A."/>
            <person name="Pal A.K."/>
            <person name="Ghazi I.A."/>
            <person name="Yadav M."/>
            <person name="Pandit A."/>
            <person name="Bhargava A."/>
            <person name="Sureshbabu K."/>
            <person name="Batra K."/>
            <person name="Sharma T.R."/>
            <person name="Mohapatra T."/>
            <person name="Singh N.K."/>
            <person name="Messing J."/>
            <person name="Nelson A.B."/>
            <person name="Fuks G."/>
            <person name="Kavchok S."/>
            <person name="Keizer G."/>
            <person name="Linton E."/>
            <person name="Llaca V."/>
            <person name="Song R."/>
            <person name="Tanyolac B."/>
            <person name="Young S."/>
            <person name="Ho-Il K."/>
            <person name="Hahn J.H."/>
            <person name="Sangsakoo G."/>
            <person name="Vanavichit A."/>
            <person name="de Mattos Luiz.A.T."/>
            <person name="Zimmer P.D."/>
            <person name="Malone G."/>
            <person name="Dellagostin O."/>
            <person name="de Oliveira A.C."/>
            <person name="Bevan M."/>
            <person name="Bancroft I."/>
            <person name="Minx P."/>
            <person name="Cordum H."/>
            <person name="Wilson R."/>
            <person name="Cheng Z."/>
            <person name="Jin W."/>
            <person name="Jiang J."/>
            <person name="Leong S.A."/>
            <person name="Iwama H."/>
            <person name="Gojobori T."/>
            <person name="Itoh T."/>
            <person name="Niimura Y."/>
            <person name="Fujii Y."/>
            <person name="Habara T."/>
            <person name="Sakai H."/>
            <person name="Sato Y."/>
            <person name="Wilson G."/>
            <person name="Kumar K."/>
            <person name="McCouch S."/>
            <person name="Juretic N."/>
            <person name="Hoen D."/>
            <person name="Wright S."/>
            <person name="Bruskiewich R."/>
            <person name="Bureau T."/>
            <person name="Miyao A."/>
            <person name="Hirochika H."/>
            <person name="Nishikawa T."/>
            <person name="Kadowaki K."/>
            <person name="Sugiura M."/>
            <person name="Burr B."/>
            <person name="Sasaki T."/>
        </authorList>
    </citation>
    <scope>NUCLEOTIDE SEQUENCE [LARGE SCALE GENOMIC DNA]</scope>
    <source>
        <strain evidence="2">cv. Nipponbare</strain>
    </source>
</reference>
<proteinExistence type="predicted"/>
<name>A0A0P0W1J5_ORYSJ</name>
<sequence length="76" mass="8041">MRGAIAFGAVPSNHIDSQKLVVSPLLTVTCDCGKKLLVPSSHGISIPIHGLFRSVHSCHSHLNLSALAKRSKACLI</sequence>
<dbReference type="EMBL" id="AP014959">
    <property type="protein sequence ID" value="BAS85843.1"/>
    <property type="molecule type" value="Genomic_DNA"/>
</dbReference>
<gene>
    <name evidence="1" type="ordered locus">Os03g0691050</name>
    <name evidence="1" type="ORF">OSNPB_030691050</name>
</gene>
<accession>A0A0P0W1J5</accession>
<dbReference type="PaxDb" id="39947-A0A0P0W1J5"/>
<dbReference type="Gramene" id="Os03t0691050-01">
    <property type="protein sequence ID" value="Os03t0691050-01"/>
    <property type="gene ID" value="Os03g0691050"/>
</dbReference>